<gene>
    <name evidence="1" type="ORF">LTR97_008813</name>
</gene>
<dbReference type="PANTHER" id="PTHR36978:SF4">
    <property type="entry name" value="P-LOOP CONTAINING NUCLEOSIDE TRIPHOSPHATE HYDROLASE PROTEIN"/>
    <property type="match status" value="1"/>
</dbReference>
<evidence type="ECO:0000313" key="1">
    <source>
        <dbReference type="EMBL" id="KAK5695307.1"/>
    </source>
</evidence>
<sequence>MSASVENPADCRLWDRAFAAKYDNRGTFGKEDWDQLLGHCQAVCDWPAIAFAEELIEAYPDAKIILTTRDVHTWHRSVLQTVDWRANDKELRRLSNMDYASGLYYPVLRKFWDVFFDGDFDFNGKQKYRSHYEEVRDCVRDPDKLLEFNIKDGWEPLCEFLQVSVPDEKFPHVCV</sequence>
<dbReference type="InterPro" id="IPR040632">
    <property type="entry name" value="Sulfotransfer_4"/>
</dbReference>
<evidence type="ECO:0000313" key="2">
    <source>
        <dbReference type="Proteomes" id="UP001310594"/>
    </source>
</evidence>
<dbReference type="InterPro" id="IPR027417">
    <property type="entry name" value="P-loop_NTPase"/>
</dbReference>
<dbReference type="SUPFAM" id="SSF52540">
    <property type="entry name" value="P-loop containing nucleoside triphosphate hydrolases"/>
    <property type="match status" value="1"/>
</dbReference>
<accession>A0AAN7W2K0</accession>
<name>A0AAN7W2K0_9PEZI</name>
<proteinExistence type="predicted"/>
<reference evidence="1" key="1">
    <citation type="submission" date="2023-08" db="EMBL/GenBank/DDBJ databases">
        <title>Black Yeasts Isolated from many extreme environments.</title>
        <authorList>
            <person name="Coleine C."/>
            <person name="Stajich J.E."/>
            <person name="Selbmann L."/>
        </authorList>
    </citation>
    <scope>NUCLEOTIDE SEQUENCE</scope>
    <source>
        <strain evidence="1">CCFEE 5810</strain>
    </source>
</reference>
<dbReference type="AlphaFoldDB" id="A0AAN7W2K0"/>
<comment type="caution">
    <text evidence="1">The sequence shown here is derived from an EMBL/GenBank/DDBJ whole genome shotgun (WGS) entry which is preliminary data.</text>
</comment>
<dbReference type="Proteomes" id="UP001310594">
    <property type="component" value="Unassembled WGS sequence"/>
</dbReference>
<organism evidence="1 2">
    <name type="scientific">Elasticomyces elasticus</name>
    <dbReference type="NCBI Taxonomy" id="574655"/>
    <lineage>
        <taxon>Eukaryota</taxon>
        <taxon>Fungi</taxon>
        <taxon>Dikarya</taxon>
        <taxon>Ascomycota</taxon>
        <taxon>Pezizomycotina</taxon>
        <taxon>Dothideomycetes</taxon>
        <taxon>Dothideomycetidae</taxon>
        <taxon>Mycosphaerellales</taxon>
        <taxon>Teratosphaeriaceae</taxon>
        <taxon>Elasticomyces</taxon>
    </lineage>
</organism>
<dbReference type="Pfam" id="PF17784">
    <property type="entry name" value="Sulfotransfer_4"/>
    <property type="match status" value="1"/>
</dbReference>
<evidence type="ECO:0008006" key="3">
    <source>
        <dbReference type="Google" id="ProtNLM"/>
    </source>
</evidence>
<protein>
    <recommendedName>
        <fullName evidence="3">Sulfotransferase domain-containing protein</fullName>
    </recommendedName>
</protein>
<dbReference type="PANTHER" id="PTHR36978">
    <property type="entry name" value="P-LOOP CONTAINING NUCLEOTIDE TRIPHOSPHATE HYDROLASE"/>
    <property type="match status" value="1"/>
</dbReference>
<dbReference type="Gene3D" id="3.40.50.300">
    <property type="entry name" value="P-loop containing nucleotide triphosphate hydrolases"/>
    <property type="match status" value="1"/>
</dbReference>
<dbReference type="EMBL" id="JAVRQU010000014">
    <property type="protein sequence ID" value="KAK5695307.1"/>
    <property type="molecule type" value="Genomic_DNA"/>
</dbReference>